<dbReference type="SMART" id="SM00388">
    <property type="entry name" value="HisKA"/>
    <property type="match status" value="1"/>
</dbReference>
<dbReference type="PROSITE" id="PS50109">
    <property type="entry name" value="HIS_KIN"/>
    <property type="match status" value="1"/>
</dbReference>
<evidence type="ECO:0000256" key="4">
    <source>
        <dbReference type="PROSITE-ProRule" id="PRU00169"/>
    </source>
</evidence>
<dbReference type="InterPro" id="IPR011006">
    <property type="entry name" value="CheY-like_superfamily"/>
</dbReference>
<dbReference type="PRINTS" id="PR00344">
    <property type="entry name" value="BCTRLSENSOR"/>
</dbReference>
<evidence type="ECO:0000313" key="9">
    <source>
        <dbReference type="EMBL" id="OWK40235.1"/>
    </source>
</evidence>
<organism evidence="9 10">
    <name type="scientific">Fimbriiglobus ruber</name>
    <dbReference type="NCBI Taxonomy" id="1908690"/>
    <lineage>
        <taxon>Bacteria</taxon>
        <taxon>Pseudomonadati</taxon>
        <taxon>Planctomycetota</taxon>
        <taxon>Planctomycetia</taxon>
        <taxon>Gemmatales</taxon>
        <taxon>Gemmataceae</taxon>
        <taxon>Fimbriiglobus</taxon>
    </lineage>
</organism>
<dbReference type="RefSeq" id="WP_088256192.1">
    <property type="nucleotide sequence ID" value="NZ_NIDE01000008.1"/>
</dbReference>
<dbReference type="SUPFAM" id="SSF52172">
    <property type="entry name" value="CheY-like"/>
    <property type="match status" value="1"/>
</dbReference>
<dbReference type="PANTHER" id="PTHR43065:SF42">
    <property type="entry name" value="TWO-COMPONENT SENSOR PPRA"/>
    <property type="match status" value="1"/>
</dbReference>
<dbReference type="OrthoDB" id="9815750at2"/>
<comment type="caution">
    <text evidence="9">The sequence shown here is derived from an EMBL/GenBank/DDBJ whole genome shotgun (WGS) entry which is preliminary data.</text>
</comment>
<dbReference type="InterPro" id="IPR004358">
    <property type="entry name" value="Sig_transdc_His_kin-like_C"/>
</dbReference>
<dbReference type="EC" id="2.7.13.3" evidence="2"/>
<feature type="domain" description="Response regulatory" evidence="7">
    <location>
        <begin position="890"/>
        <end position="1006"/>
    </location>
</feature>
<evidence type="ECO:0000259" key="8">
    <source>
        <dbReference type="PROSITE" id="PS50113"/>
    </source>
</evidence>
<dbReference type="Gene3D" id="3.40.50.2300">
    <property type="match status" value="1"/>
</dbReference>
<protein>
    <recommendedName>
        <fullName evidence="2">histidine kinase</fullName>
        <ecNumber evidence="2">2.7.13.3</ecNumber>
    </recommendedName>
</protein>
<keyword evidence="9" id="KW-0808">Transferase</keyword>
<dbReference type="InterPro" id="IPR036097">
    <property type="entry name" value="HisK_dim/P_sf"/>
</dbReference>
<dbReference type="InterPro" id="IPR003661">
    <property type="entry name" value="HisK_dim/P_dom"/>
</dbReference>
<keyword evidence="9" id="KW-0418">Kinase</keyword>
<dbReference type="Pfam" id="PF00512">
    <property type="entry name" value="HisKA"/>
    <property type="match status" value="1"/>
</dbReference>
<evidence type="ECO:0000256" key="1">
    <source>
        <dbReference type="ARBA" id="ARBA00000085"/>
    </source>
</evidence>
<feature type="domain" description="PAC" evidence="8">
    <location>
        <begin position="583"/>
        <end position="635"/>
    </location>
</feature>
<evidence type="ECO:0000256" key="2">
    <source>
        <dbReference type="ARBA" id="ARBA00012438"/>
    </source>
</evidence>
<dbReference type="InterPro" id="IPR000014">
    <property type="entry name" value="PAS"/>
</dbReference>
<dbReference type="Pfam" id="PF08448">
    <property type="entry name" value="PAS_4"/>
    <property type="match status" value="1"/>
</dbReference>
<sequence length="1018" mass="110785">MSSLTDLSIGEVSCRATVGTIWQLRRMNRPVDHLTRGLSLSLDDLSTPSASIRWDDFRQFFRNATAGLPRAEFVELSSSFCVEAAPALAATGAWSPARYFARAAGNRCRLLRQLFRCLDTSVARPSSAEVVIEVWPRPGFAAPGDTFWECLAVGFGALARSLGLPAADVAREPSDLGARFRVRLPHHPISFLLTWLAAQFGRESARVPSSTPAPGLEQSPPAEGGSTEHAGRGSEDRRQTVAEDIMDTTIVAFARDARLRAEGFSGAVRNDRAAGRPAAKVAILDRDCRWTHMNPALAAISGHPPDTHIGKKPNDLFTPDLAAVIEAGAKKVMETGEANCTHDSRGRAPTAPDSARHWQFTHFPIPDAAGQVGGIGVTVVTVPPPESAGQLPRAGSDETAEVADAVALTDGDGRLVSASPAFLRMWRYDREDEVRGRAYTEFWDRPDLAAETARAAFRDETWAGELTAVRRDGGRFEARVSHSLVRDPFGRPAGLTSSIRDATNRTPAGAMPPAEVSGAADGNWMWDFGTNQMWWSAGVYRLFVANPGPSPFPVEKFRYLVQPNEWESVQAQVAGVVAGSDRYEHLIQILRPDGQTRWIMVAGRPVRDADRRVIRLDGTVQDVTEQKKLEAQRLQSQKMEALGLLAGGVAHDFNNLLTVINGYAELLLASSPEENPDREAVTAIREAGDRAARLTQQILLFSRRAPLETKFLDLNNLLNVSVKLLRRLIEEDIVLSLHLDPTLARIQMDPGLLEQVIMNLVVNARDAMPTGGDLTIETRNATVDEKDTSPTSDVRPGKYVRLTVSDSGCGMSSEVKAKIFEPFFTTKEGVGTGLGLTVVFGAVKQSGGHMSFDSQVGVGTRVTLLFPVAPDVTPEPPSEQSRIASGGTETVLLVEDEDAVRRVASISLKSMGYSVLEAGGSMDAVRLVREYRGPISLLVTDVVMPEMGGRQLAELIRARHPGLPVLYLSGHTEDVVLRHGVLEEGETFLQKPFTPLALTRKIRATLDGVWDHQVSEYR</sequence>
<reference evidence="10" key="1">
    <citation type="submission" date="2017-06" db="EMBL/GenBank/DDBJ databases">
        <title>Genome analysis of Fimbriiglobus ruber SP5, the first member of the order Planctomycetales with confirmed chitinolytic capability.</title>
        <authorList>
            <person name="Ravin N.V."/>
            <person name="Rakitin A.L."/>
            <person name="Ivanova A.A."/>
            <person name="Beletsky A.V."/>
            <person name="Kulichevskaya I.S."/>
            <person name="Mardanov A.V."/>
            <person name="Dedysh S.N."/>
        </authorList>
    </citation>
    <scope>NUCLEOTIDE SEQUENCE [LARGE SCALE GENOMIC DNA]</scope>
    <source>
        <strain evidence="10">SP5</strain>
    </source>
</reference>
<dbReference type="Pfam" id="PF08447">
    <property type="entry name" value="PAS_3"/>
    <property type="match status" value="1"/>
</dbReference>
<dbReference type="GO" id="GO:0000155">
    <property type="term" value="F:phosphorelay sensor kinase activity"/>
    <property type="evidence" value="ECO:0007669"/>
    <property type="project" value="InterPro"/>
</dbReference>
<comment type="catalytic activity">
    <reaction evidence="1">
        <text>ATP + protein L-histidine = ADP + protein N-phospho-L-histidine.</text>
        <dbReference type="EC" id="2.7.13.3"/>
    </reaction>
</comment>
<dbReference type="SMART" id="SM00448">
    <property type="entry name" value="REC"/>
    <property type="match status" value="1"/>
</dbReference>
<name>A0A225DV60_9BACT</name>
<dbReference type="SUPFAM" id="SSF55785">
    <property type="entry name" value="PYP-like sensor domain (PAS domain)"/>
    <property type="match status" value="3"/>
</dbReference>
<dbReference type="InterPro" id="IPR000700">
    <property type="entry name" value="PAS-assoc_C"/>
</dbReference>
<dbReference type="InterPro" id="IPR013655">
    <property type="entry name" value="PAS_fold_3"/>
</dbReference>
<dbReference type="CDD" id="cd00130">
    <property type="entry name" value="PAS"/>
    <property type="match status" value="2"/>
</dbReference>
<dbReference type="SMART" id="SM00086">
    <property type="entry name" value="PAC"/>
    <property type="match status" value="2"/>
</dbReference>
<dbReference type="SMART" id="SM00387">
    <property type="entry name" value="HATPase_c"/>
    <property type="match status" value="1"/>
</dbReference>
<evidence type="ECO:0000259" key="6">
    <source>
        <dbReference type="PROSITE" id="PS50109"/>
    </source>
</evidence>
<gene>
    <name evidence="9" type="ORF">FRUB_05154</name>
</gene>
<feature type="domain" description="Histidine kinase" evidence="6">
    <location>
        <begin position="648"/>
        <end position="870"/>
    </location>
</feature>
<dbReference type="InterPro" id="IPR005467">
    <property type="entry name" value="His_kinase_dom"/>
</dbReference>
<dbReference type="EMBL" id="NIDE01000008">
    <property type="protein sequence ID" value="OWK40235.1"/>
    <property type="molecule type" value="Genomic_DNA"/>
</dbReference>
<dbReference type="InterPro" id="IPR001789">
    <property type="entry name" value="Sig_transdc_resp-reg_receiver"/>
</dbReference>
<feature type="modified residue" description="4-aspartylphosphate" evidence="4">
    <location>
        <position position="941"/>
    </location>
</feature>
<dbReference type="CDD" id="cd00082">
    <property type="entry name" value="HisKA"/>
    <property type="match status" value="1"/>
</dbReference>
<dbReference type="InterPro" id="IPR003594">
    <property type="entry name" value="HATPase_dom"/>
</dbReference>
<dbReference type="InterPro" id="IPR036890">
    <property type="entry name" value="HATPase_C_sf"/>
</dbReference>
<proteinExistence type="predicted"/>
<dbReference type="Pfam" id="PF00072">
    <property type="entry name" value="Response_reg"/>
    <property type="match status" value="1"/>
</dbReference>
<dbReference type="InterPro" id="IPR035965">
    <property type="entry name" value="PAS-like_dom_sf"/>
</dbReference>
<dbReference type="PANTHER" id="PTHR43065">
    <property type="entry name" value="SENSOR HISTIDINE KINASE"/>
    <property type="match status" value="1"/>
</dbReference>
<dbReference type="Gene3D" id="2.10.70.100">
    <property type="match status" value="1"/>
</dbReference>
<dbReference type="NCBIfam" id="TIGR00229">
    <property type="entry name" value="sensory_box"/>
    <property type="match status" value="2"/>
</dbReference>
<evidence type="ECO:0000256" key="5">
    <source>
        <dbReference type="SAM" id="MobiDB-lite"/>
    </source>
</evidence>
<evidence type="ECO:0000313" key="10">
    <source>
        <dbReference type="Proteomes" id="UP000214646"/>
    </source>
</evidence>
<dbReference type="InterPro" id="IPR001610">
    <property type="entry name" value="PAC"/>
</dbReference>
<dbReference type="SUPFAM" id="SSF47384">
    <property type="entry name" value="Homodimeric domain of signal transducing histidine kinase"/>
    <property type="match status" value="1"/>
</dbReference>
<dbReference type="Proteomes" id="UP000214646">
    <property type="component" value="Unassembled WGS sequence"/>
</dbReference>
<dbReference type="Pfam" id="PF02518">
    <property type="entry name" value="HATPase_c"/>
    <property type="match status" value="1"/>
</dbReference>
<keyword evidence="3 4" id="KW-0597">Phosphoprotein</keyword>
<feature type="compositionally biased region" description="Basic and acidic residues" evidence="5">
    <location>
        <begin position="229"/>
        <end position="240"/>
    </location>
</feature>
<keyword evidence="10" id="KW-1185">Reference proteome</keyword>
<dbReference type="PROSITE" id="PS50113">
    <property type="entry name" value="PAC"/>
    <property type="match status" value="1"/>
</dbReference>
<evidence type="ECO:0000259" key="7">
    <source>
        <dbReference type="PROSITE" id="PS50110"/>
    </source>
</evidence>
<dbReference type="Pfam" id="PF13426">
    <property type="entry name" value="PAS_9"/>
    <property type="match status" value="1"/>
</dbReference>
<dbReference type="Gene3D" id="1.10.287.130">
    <property type="match status" value="1"/>
</dbReference>
<dbReference type="Gene3D" id="3.30.450.20">
    <property type="entry name" value="PAS domain"/>
    <property type="match status" value="3"/>
</dbReference>
<dbReference type="AlphaFoldDB" id="A0A225DV60"/>
<evidence type="ECO:0000256" key="3">
    <source>
        <dbReference type="ARBA" id="ARBA00022553"/>
    </source>
</evidence>
<dbReference type="SUPFAM" id="SSF55874">
    <property type="entry name" value="ATPase domain of HSP90 chaperone/DNA topoisomerase II/histidine kinase"/>
    <property type="match status" value="1"/>
</dbReference>
<feature type="region of interest" description="Disordered" evidence="5">
    <location>
        <begin position="206"/>
        <end position="240"/>
    </location>
</feature>
<dbReference type="Gene3D" id="3.30.565.10">
    <property type="entry name" value="Histidine kinase-like ATPase, C-terminal domain"/>
    <property type="match status" value="1"/>
</dbReference>
<dbReference type="PROSITE" id="PS50110">
    <property type="entry name" value="RESPONSE_REGULATORY"/>
    <property type="match status" value="1"/>
</dbReference>
<accession>A0A225DV60</accession>
<dbReference type="InterPro" id="IPR013656">
    <property type="entry name" value="PAS_4"/>
</dbReference>